<dbReference type="GO" id="GO:0030017">
    <property type="term" value="C:sarcomere"/>
    <property type="evidence" value="ECO:0007669"/>
    <property type="project" value="TreeGrafter"/>
</dbReference>
<organism evidence="3 4">
    <name type="scientific">Polypedilum vanderplanki</name>
    <name type="common">Sleeping chironomid midge</name>
    <dbReference type="NCBI Taxonomy" id="319348"/>
    <lineage>
        <taxon>Eukaryota</taxon>
        <taxon>Metazoa</taxon>
        <taxon>Ecdysozoa</taxon>
        <taxon>Arthropoda</taxon>
        <taxon>Hexapoda</taxon>
        <taxon>Insecta</taxon>
        <taxon>Pterygota</taxon>
        <taxon>Neoptera</taxon>
        <taxon>Endopterygota</taxon>
        <taxon>Diptera</taxon>
        <taxon>Nematocera</taxon>
        <taxon>Chironomoidea</taxon>
        <taxon>Chironomidae</taxon>
        <taxon>Chironominae</taxon>
        <taxon>Polypedilum</taxon>
        <taxon>Polypedilum</taxon>
    </lineage>
</organism>
<dbReference type="GO" id="GO:0045944">
    <property type="term" value="P:positive regulation of transcription by RNA polymerase II"/>
    <property type="evidence" value="ECO:0007669"/>
    <property type="project" value="TreeGrafter"/>
</dbReference>
<feature type="compositionally biased region" description="Polar residues" evidence="1">
    <location>
        <begin position="36"/>
        <end position="45"/>
    </location>
</feature>
<feature type="region of interest" description="Disordered" evidence="1">
    <location>
        <begin position="33"/>
        <end position="71"/>
    </location>
</feature>
<dbReference type="OrthoDB" id="9871914at2759"/>
<evidence type="ECO:0000313" key="3">
    <source>
        <dbReference type="EMBL" id="KAG5674097.1"/>
    </source>
</evidence>
<dbReference type="SMART" id="SM01283">
    <property type="entry name" value="Costars"/>
    <property type="match status" value="1"/>
</dbReference>
<dbReference type="InterPro" id="IPR038095">
    <property type="entry name" value="Costars_sf"/>
</dbReference>
<reference evidence="3" key="1">
    <citation type="submission" date="2021-03" db="EMBL/GenBank/DDBJ databases">
        <title>Chromosome level genome of the anhydrobiotic midge Polypedilum vanderplanki.</title>
        <authorList>
            <person name="Yoshida Y."/>
            <person name="Kikawada T."/>
            <person name="Gusev O."/>
        </authorList>
    </citation>
    <scope>NUCLEOTIDE SEQUENCE</scope>
    <source>
        <strain evidence="3">NIAS01</strain>
        <tissue evidence="3">Whole body or cell culture</tissue>
    </source>
</reference>
<dbReference type="Pfam" id="PF14705">
    <property type="entry name" value="Costars"/>
    <property type="match status" value="1"/>
</dbReference>
<feature type="domain" description="Costars" evidence="2">
    <location>
        <begin position="82"/>
        <end position="160"/>
    </location>
</feature>
<evidence type="ECO:0000313" key="4">
    <source>
        <dbReference type="Proteomes" id="UP001107558"/>
    </source>
</evidence>
<dbReference type="PANTHER" id="PTHR22739">
    <property type="entry name" value="STRIATED MUSCLE ACTIVATOR OF RHO-DEPENDENT SIGNALING-RELATED"/>
    <property type="match status" value="1"/>
</dbReference>
<dbReference type="InterPro" id="IPR027817">
    <property type="entry name" value="Costars_dom"/>
</dbReference>
<evidence type="ECO:0000259" key="2">
    <source>
        <dbReference type="SMART" id="SM01283"/>
    </source>
</evidence>
<dbReference type="GO" id="GO:0035025">
    <property type="term" value="P:positive regulation of Rho protein signal transduction"/>
    <property type="evidence" value="ECO:0007669"/>
    <property type="project" value="InterPro"/>
</dbReference>
<dbReference type="Proteomes" id="UP001107558">
    <property type="component" value="Chromosome 3"/>
</dbReference>
<name>A0A9J6BVZ1_POLVA</name>
<comment type="caution">
    <text evidence="3">The sequence shown here is derived from an EMBL/GenBank/DDBJ whole genome shotgun (WGS) entry which is preliminary data.</text>
</comment>
<dbReference type="InterPro" id="IPR026111">
    <property type="entry name" value="Abra"/>
</dbReference>
<proteinExistence type="predicted"/>
<accession>A0A9J6BVZ1</accession>
<protein>
    <recommendedName>
        <fullName evidence="2">Costars domain-containing protein</fullName>
    </recommendedName>
</protein>
<sequence length="192" mass="22261">MDVSHELRVLRYVVDSPLSSKVAKFNQVVTEHKNNQLENPFSEGNGSDRRSRSPNPKFLSPDEYGKPKKGSLTEYRGMKANIQVYQEMIELCEVIHNSGRPVEDEPELREISFGELFQIYVHINDKVVGLLLRARKHELLTFEGECLFQKFHDHVPIYLLRPIKQIREIMTSKQTEIRRSLSPNPSETRSSP</sequence>
<keyword evidence="4" id="KW-1185">Reference proteome</keyword>
<dbReference type="Gene3D" id="1.10.10.1540">
    <property type="entry name" value="Costar domain"/>
    <property type="match status" value="1"/>
</dbReference>
<evidence type="ECO:0000256" key="1">
    <source>
        <dbReference type="SAM" id="MobiDB-lite"/>
    </source>
</evidence>
<dbReference type="FunFam" id="1.10.10.1540:FF:000003">
    <property type="entry name" value="Uncharacterized protein, isoform B"/>
    <property type="match status" value="1"/>
</dbReference>
<gene>
    <name evidence="3" type="ORF">PVAND_004082</name>
</gene>
<dbReference type="AlphaFoldDB" id="A0A9J6BVZ1"/>
<dbReference type="EMBL" id="JADBJN010000003">
    <property type="protein sequence ID" value="KAG5674097.1"/>
    <property type="molecule type" value="Genomic_DNA"/>
</dbReference>
<dbReference type="PANTHER" id="PTHR22739:SF7">
    <property type="entry name" value="EG:152A3.3 PROTEIN-RELATED"/>
    <property type="match status" value="1"/>
</dbReference>
<dbReference type="GO" id="GO:0003779">
    <property type="term" value="F:actin binding"/>
    <property type="evidence" value="ECO:0007669"/>
    <property type="project" value="InterPro"/>
</dbReference>